<dbReference type="Gene3D" id="3.50.50.60">
    <property type="entry name" value="FAD/NAD(P)-binding domain"/>
    <property type="match status" value="1"/>
</dbReference>
<feature type="chain" id="PRO_5020256675" evidence="6">
    <location>
        <begin position="26"/>
        <end position="609"/>
    </location>
</feature>
<protein>
    <submittedName>
        <fullName evidence="7">FAD dependent oxidoreductase</fullName>
    </submittedName>
</protein>
<dbReference type="AlphaFoldDB" id="A0A4R7SR94"/>
<dbReference type="GO" id="GO:0016491">
    <property type="term" value="F:oxidoreductase activity"/>
    <property type="evidence" value="ECO:0007669"/>
    <property type="project" value="UniProtKB-KW"/>
</dbReference>
<proteinExistence type="predicted"/>
<feature type="signal peptide" evidence="6">
    <location>
        <begin position="1"/>
        <end position="25"/>
    </location>
</feature>
<dbReference type="SUPFAM" id="SSF51905">
    <property type="entry name" value="FAD/NAD(P)-binding domain"/>
    <property type="match status" value="1"/>
</dbReference>
<evidence type="ECO:0000256" key="2">
    <source>
        <dbReference type="ARBA" id="ARBA00022723"/>
    </source>
</evidence>
<keyword evidence="8" id="KW-1185">Reference proteome</keyword>
<gene>
    <name evidence="7" type="ORF">EI77_01082</name>
</gene>
<accession>A0A4R7SR94</accession>
<dbReference type="PANTHER" id="PTHR43498:SF1">
    <property type="entry name" value="COB--COM HETERODISULFIDE REDUCTASE IRON-SULFUR SUBUNIT A"/>
    <property type="match status" value="1"/>
</dbReference>
<evidence type="ECO:0000256" key="3">
    <source>
        <dbReference type="ARBA" id="ARBA00023002"/>
    </source>
</evidence>
<name>A0A4R7SR94_9BACT</name>
<dbReference type="InterPro" id="IPR039650">
    <property type="entry name" value="HdrA-like"/>
</dbReference>
<dbReference type="InterPro" id="IPR036188">
    <property type="entry name" value="FAD/NAD-bd_sf"/>
</dbReference>
<keyword evidence="6" id="KW-0732">Signal</keyword>
<evidence type="ECO:0000256" key="5">
    <source>
        <dbReference type="ARBA" id="ARBA00023014"/>
    </source>
</evidence>
<dbReference type="PANTHER" id="PTHR43498">
    <property type="entry name" value="FERREDOXIN:COB-COM HETERODISULFIDE REDUCTASE SUBUNIT A"/>
    <property type="match status" value="1"/>
</dbReference>
<evidence type="ECO:0000256" key="1">
    <source>
        <dbReference type="ARBA" id="ARBA00022485"/>
    </source>
</evidence>
<keyword evidence="5" id="KW-0411">Iron-sulfur</keyword>
<organism evidence="7 8">
    <name type="scientific">Prosthecobacter fusiformis</name>
    <dbReference type="NCBI Taxonomy" id="48464"/>
    <lineage>
        <taxon>Bacteria</taxon>
        <taxon>Pseudomonadati</taxon>
        <taxon>Verrucomicrobiota</taxon>
        <taxon>Verrucomicrobiia</taxon>
        <taxon>Verrucomicrobiales</taxon>
        <taxon>Verrucomicrobiaceae</taxon>
        <taxon>Prosthecobacter</taxon>
    </lineage>
</organism>
<keyword evidence="1" id="KW-0004">4Fe-4S</keyword>
<dbReference type="Proteomes" id="UP000295662">
    <property type="component" value="Unassembled WGS sequence"/>
</dbReference>
<dbReference type="GO" id="GO:0051539">
    <property type="term" value="F:4 iron, 4 sulfur cluster binding"/>
    <property type="evidence" value="ECO:0007669"/>
    <property type="project" value="UniProtKB-KW"/>
</dbReference>
<dbReference type="Pfam" id="PF12831">
    <property type="entry name" value="FAD_oxidored"/>
    <property type="match status" value="1"/>
</dbReference>
<dbReference type="EMBL" id="SOCA01000001">
    <property type="protein sequence ID" value="TDU81772.1"/>
    <property type="molecule type" value="Genomic_DNA"/>
</dbReference>
<reference evidence="7 8" key="1">
    <citation type="submission" date="2019-03" db="EMBL/GenBank/DDBJ databases">
        <title>Genomic Encyclopedia of Archaeal and Bacterial Type Strains, Phase II (KMG-II): from individual species to whole genera.</title>
        <authorList>
            <person name="Goeker M."/>
        </authorList>
    </citation>
    <scope>NUCLEOTIDE SEQUENCE [LARGE SCALE GENOMIC DNA]</scope>
    <source>
        <strain evidence="7 8">ATCC 25309</strain>
    </source>
</reference>
<keyword evidence="4" id="KW-0408">Iron</keyword>
<evidence type="ECO:0000256" key="6">
    <source>
        <dbReference type="SAM" id="SignalP"/>
    </source>
</evidence>
<evidence type="ECO:0000313" key="8">
    <source>
        <dbReference type="Proteomes" id="UP000295662"/>
    </source>
</evidence>
<sequence>MTYNMAPPAMRILTLALLLATSLQAADLETDVCIYGATPGGVAAAVSAARSGSEVILIEPTARIGGLLTSGLSHTDFHSLESLTGSFLEFSQQVKAHYIKTYGAESEQVKASFEGTFGEPKVNLLILEQMLKDPRITIHRSTVLTSVQTQGEKVEAAEFKAGNETLKVQAKVFIDGSYEGDLMAKAGVKYHVGREGQDQYGESLAPEKGDSELQAYNFRFCATDDPANVVPITAPKGYKREDFLPVLDFLKPGVIDRVFGYPSKCIVKAQTPALPNNKYDLNDVSRGLVRLSMPGHNLAWPEGDEAARQAIFEEHVRYNVGLLYFLINDEAVPAHIQQPAKAWGWCKDEFTETDHLPPQLYVREARRMTGQHVYVQQDSEHAKDDARAKLFTASIAMGDYGNNCHGTSHEGPQIGGKHGGELYNPVPPYQIPYGALLPKERSNLLVPVAVSSSHVGFCALRLEPIWMSLGQAAGHAAAMAAQSGQPVQEVSVPALQAKLHQDKSATIYVADVLPGHALFDAVQWWGTAGGLHGLNPMPEKPGQRGKNLHGQYYEANPGHAAELDKSLDEATRTRWLALAGELGLTAAEKLAQASTRGDFIQAAFAAAAR</sequence>
<keyword evidence="3" id="KW-0560">Oxidoreductase</keyword>
<comment type="caution">
    <text evidence="7">The sequence shown here is derived from an EMBL/GenBank/DDBJ whole genome shotgun (WGS) entry which is preliminary data.</text>
</comment>
<evidence type="ECO:0000256" key="4">
    <source>
        <dbReference type="ARBA" id="ARBA00023004"/>
    </source>
</evidence>
<keyword evidence="2" id="KW-0479">Metal-binding</keyword>
<evidence type="ECO:0000313" key="7">
    <source>
        <dbReference type="EMBL" id="TDU81772.1"/>
    </source>
</evidence>
<dbReference type="GO" id="GO:0046872">
    <property type="term" value="F:metal ion binding"/>
    <property type="evidence" value="ECO:0007669"/>
    <property type="project" value="UniProtKB-KW"/>
</dbReference>